<proteinExistence type="predicted"/>
<dbReference type="Proteomes" id="UP001595740">
    <property type="component" value="Unassembled WGS sequence"/>
</dbReference>
<feature type="signal peptide" evidence="1">
    <location>
        <begin position="1"/>
        <end position="25"/>
    </location>
</feature>
<evidence type="ECO:0000313" key="2">
    <source>
        <dbReference type="EMBL" id="MFC3550909.1"/>
    </source>
</evidence>
<organism evidence="2 3">
    <name type="scientific">Lysobacter cavernae</name>
    <dbReference type="NCBI Taxonomy" id="1685901"/>
    <lineage>
        <taxon>Bacteria</taxon>
        <taxon>Pseudomonadati</taxon>
        <taxon>Pseudomonadota</taxon>
        <taxon>Gammaproteobacteria</taxon>
        <taxon>Lysobacterales</taxon>
        <taxon>Lysobacteraceae</taxon>
        <taxon>Lysobacter</taxon>
    </lineage>
</organism>
<comment type="caution">
    <text evidence="2">The sequence shown here is derived from an EMBL/GenBank/DDBJ whole genome shotgun (WGS) entry which is preliminary data.</text>
</comment>
<accession>A0ABV7RMN9</accession>
<dbReference type="RefSeq" id="WP_386758673.1">
    <property type="nucleotide sequence ID" value="NZ_JBHRXK010000003.1"/>
</dbReference>
<evidence type="ECO:0008006" key="4">
    <source>
        <dbReference type="Google" id="ProtNLM"/>
    </source>
</evidence>
<keyword evidence="1" id="KW-0732">Signal</keyword>
<gene>
    <name evidence="2" type="ORF">ACFOLC_07740</name>
</gene>
<name>A0ABV7RMN9_9GAMM</name>
<keyword evidence="3" id="KW-1185">Reference proteome</keyword>
<reference evidence="3" key="1">
    <citation type="journal article" date="2019" name="Int. J. Syst. Evol. Microbiol.">
        <title>The Global Catalogue of Microorganisms (GCM) 10K type strain sequencing project: providing services to taxonomists for standard genome sequencing and annotation.</title>
        <authorList>
            <consortium name="The Broad Institute Genomics Platform"/>
            <consortium name="The Broad Institute Genome Sequencing Center for Infectious Disease"/>
            <person name="Wu L."/>
            <person name="Ma J."/>
        </authorList>
    </citation>
    <scope>NUCLEOTIDE SEQUENCE [LARGE SCALE GENOMIC DNA]</scope>
    <source>
        <strain evidence="3">KCTC 42875</strain>
    </source>
</reference>
<protein>
    <recommendedName>
        <fullName evidence="4">DUF4124 domain-containing protein</fullName>
    </recommendedName>
</protein>
<dbReference type="EMBL" id="JBHRXK010000003">
    <property type="protein sequence ID" value="MFC3550909.1"/>
    <property type="molecule type" value="Genomic_DNA"/>
</dbReference>
<feature type="chain" id="PRO_5046555970" description="DUF4124 domain-containing protein" evidence="1">
    <location>
        <begin position="26"/>
        <end position="203"/>
    </location>
</feature>
<evidence type="ECO:0000256" key="1">
    <source>
        <dbReference type="SAM" id="SignalP"/>
    </source>
</evidence>
<sequence>MNTRPHFLAALVWLIVALASAPAPAAGGLQRCQARDGSRIYTDRACASYGAQPLPLPADLLNRLAREQAGMYSTAGVTTPTLANAGIGRRSPASGCARNARQLSLDLQAAFALGDVNRIAESYHWAGLPHRQGQQILQRLQQLTRRPLLDAQYFAATIASSGLSFAPTATATSDDAGIVQLRFQDQVVDLTVARYAGCYFVRF</sequence>
<evidence type="ECO:0000313" key="3">
    <source>
        <dbReference type="Proteomes" id="UP001595740"/>
    </source>
</evidence>